<gene>
    <name evidence="1" type="ORF">HDG41_001486</name>
</gene>
<dbReference type="Proteomes" id="UP000592820">
    <property type="component" value="Unassembled WGS sequence"/>
</dbReference>
<dbReference type="AlphaFoldDB" id="A0A7W8L2Z1"/>
<dbReference type="EMBL" id="JACHDE010000002">
    <property type="protein sequence ID" value="MBB5399447.1"/>
    <property type="molecule type" value="Genomic_DNA"/>
</dbReference>
<protein>
    <submittedName>
        <fullName evidence="1">Uncharacterized protein</fullName>
    </submittedName>
</protein>
<reference evidence="1 2" key="1">
    <citation type="submission" date="2020-08" db="EMBL/GenBank/DDBJ databases">
        <title>Genomic Encyclopedia of Type Strains, Phase IV (KMG-V): Genome sequencing to study the core and pangenomes of soil and plant-associated prokaryotes.</title>
        <authorList>
            <person name="Whitman W."/>
        </authorList>
    </citation>
    <scope>NUCLEOTIDE SEQUENCE [LARGE SCALE GENOMIC DNA]</scope>
    <source>
        <strain evidence="1 2">JPY162</strain>
    </source>
</reference>
<evidence type="ECO:0000313" key="2">
    <source>
        <dbReference type="Proteomes" id="UP000592820"/>
    </source>
</evidence>
<evidence type="ECO:0000313" key="1">
    <source>
        <dbReference type="EMBL" id="MBB5399447.1"/>
    </source>
</evidence>
<comment type="caution">
    <text evidence="1">The sequence shown here is derived from an EMBL/GenBank/DDBJ whole genome shotgun (WGS) entry which is preliminary data.</text>
</comment>
<name>A0A7W8L2Z1_9BURK</name>
<sequence>MIGCGDIHPDGGGFSTKSSGVPLLIFWSSSNESTSYYPSHGHWSFHASLGCGTNFGGTGLDA</sequence>
<organism evidence="1 2">
    <name type="scientific">Paraburkholderia youngii</name>
    <dbReference type="NCBI Taxonomy" id="2782701"/>
    <lineage>
        <taxon>Bacteria</taxon>
        <taxon>Pseudomonadati</taxon>
        <taxon>Pseudomonadota</taxon>
        <taxon>Betaproteobacteria</taxon>
        <taxon>Burkholderiales</taxon>
        <taxon>Burkholderiaceae</taxon>
        <taxon>Paraburkholderia</taxon>
    </lineage>
</organism>
<proteinExistence type="predicted"/>
<accession>A0A7W8L2Z1</accession>